<feature type="transmembrane region" description="Helical" evidence="1">
    <location>
        <begin position="321"/>
        <end position="337"/>
    </location>
</feature>
<evidence type="ECO:0000256" key="1">
    <source>
        <dbReference type="SAM" id="Phobius"/>
    </source>
</evidence>
<feature type="transmembrane region" description="Helical" evidence="1">
    <location>
        <begin position="94"/>
        <end position="113"/>
    </location>
</feature>
<evidence type="ECO:0000313" key="2">
    <source>
        <dbReference type="EMBL" id="QOQ78641.1"/>
    </source>
</evidence>
<feature type="transmembrane region" description="Helical" evidence="1">
    <location>
        <begin position="20"/>
        <end position="37"/>
    </location>
</feature>
<protein>
    <submittedName>
        <fullName evidence="2">Uncharacterized protein</fullName>
    </submittedName>
</protein>
<sequence>MILQQFPIIFESFYQEIRLIIYFLFSILIVFSLSTLQKVLQHKLFFLFSMVLIYSALLSFISQNNIILNLGIPVFVVLISLGIKFDEEELKKILLLYVVGVTLMGLAVVFYYADGFSITVTYAIPAKNQRGPMIGYAILISFMSVFKDRFHTVRFLNRNVSFILFSLNFLVLLTFRNRASILGIALCAFFILFSSVEYKQTINKWFLIFFMTSMFIILSLAGFFDGLYSFMWDSITLNYDITDLESLSAGRTDTYIDALRYSLKNPVAGEILAGPSVLGTPHNYILYNWVRYGIVMSLPMILYYLYLWFFSLKGIMMNQNNSLPVWLLLFSLIVSMFEYTYPYGPGVSQFFMWFLLGQYLLRHGHQEY</sequence>
<name>A0A7M1KQM2_9LACT</name>
<proteinExistence type="predicted"/>
<evidence type="ECO:0000313" key="3">
    <source>
        <dbReference type="Proteomes" id="UP000595091"/>
    </source>
</evidence>
<feature type="transmembrane region" description="Helical" evidence="1">
    <location>
        <begin position="44"/>
        <end position="61"/>
    </location>
</feature>
<feature type="transmembrane region" description="Helical" evidence="1">
    <location>
        <begin position="205"/>
        <end position="224"/>
    </location>
</feature>
<reference evidence="2 3" key="1">
    <citation type="submission" date="2020-10" db="EMBL/GenBank/DDBJ databases">
        <title>Plasmid carrying two tetracycline resistance determinant.</title>
        <authorList>
            <person name="Yang Q."/>
        </authorList>
    </citation>
    <scope>NUCLEOTIDE SEQUENCE [LARGE SCALE GENOMIC DNA]</scope>
    <source>
        <strain evidence="2 3">T43</strain>
    </source>
</reference>
<keyword evidence="1" id="KW-1133">Transmembrane helix</keyword>
<dbReference type="Proteomes" id="UP000595091">
    <property type="component" value="Chromosome"/>
</dbReference>
<feature type="transmembrane region" description="Helical" evidence="1">
    <location>
        <begin position="67"/>
        <end position="85"/>
    </location>
</feature>
<organism evidence="2 3">
    <name type="scientific">Aerococcus urinaeequi</name>
    <dbReference type="NCBI Taxonomy" id="51665"/>
    <lineage>
        <taxon>Bacteria</taxon>
        <taxon>Bacillati</taxon>
        <taxon>Bacillota</taxon>
        <taxon>Bacilli</taxon>
        <taxon>Lactobacillales</taxon>
        <taxon>Aerococcaceae</taxon>
        <taxon>Aerococcus</taxon>
    </lineage>
</organism>
<feature type="transmembrane region" description="Helical" evidence="1">
    <location>
        <begin position="289"/>
        <end position="309"/>
    </location>
</feature>
<keyword evidence="1" id="KW-0472">Membrane</keyword>
<accession>A0A7M1KQM2</accession>
<keyword evidence="1" id="KW-0812">Transmembrane</keyword>
<dbReference type="AlphaFoldDB" id="A0A7M1KQM2"/>
<feature type="transmembrane region" description="Helical" evidence="1">
    <location>
        <begin position="181"/>
        <end position="198"/>
    </location>
</feature>
<gene>
    <name evidence="2" type="ORF">IMX20_06485</name>
</gene>
<feature type="transmembrane region" description="Helical" evidence="1">
    <location>
        <begin position="155"/>
        <end position="175"/>
    </location>
</feature>
<dbReference type="EMBL" id="CP063065">
    <property type="protein sequence ID" value="QOQ78641.1"/>
    <property type="molecule type" value="Genomic_DNA"/>
</dbReference>
<dbReference type="RefSeq" id="WP_197558100.1">
    <property type="nucleotide sequence ID" value="NZ_CP063065.1"/>
</dbReference>